<evidence type="ECO:0000313" key="1">
    <source>
        <dbReference type="EMBL" id="CBI11886.1"/>
    </source>
</evidence>
<gene>
    <name evidence="1" type="ORF">CARN7_2736</name>
</gene>
<reference evidence="1" key="1">
    <citation type="submission" date="2009-10" db="EMBL/GenBank/DDBJ databases">
        <title>Diversity of trophic interactions inside an arsenic-rich microbial ecosystem.</title>
        <authorList>
            <person name="Bertin P.N."/>
            <person name="Heinrich-Salmeron A."/>
            <person name="Pelletier E."/>
            <person name="Goulhen-Chollet F."/>
            <person name="Arsene-Ploetze F."/>
            <person name="Gallien S."/>
            <person name="Calteau A."/>
            <person name="Vallenet D."/>
            <person name="Casiot C."/>
            <person name="Chane-Woon-Ming B."/>
            <person name="Giloteaux L."/>
            <person name="Barakat M."/>
            <person name="Bonnefoy V."/>
            <person name="Bruneel O."/>
            <person name="Chandler M."/>
            <person name="Cleiss J."/>
            <person name="Duran R."/>
            <person name="Elbaz-Poulichet F."/>
            <person name="Fonknechten N."/>
            <person name="Lauga B."/>
            <person name="Mornico D."/>
            <person name="Ortet P."/>
            <person name="Schaeffer C."/>
            <person name="Siguier P."/>
            <person name="Alexander Thil Smith A."/>
            <person name="Van Dorsselaer A."/>
            <person name="Weissenbach J."/>
            <person name="Medigue C."/>
            <person name="Le Paslier D."/>
        </authorList>
    </citation>
    <scope>NUCLEOTIDE SEQUENCE</scope>
</reference>
<organism evidence="1">
    <name type="scientific">mine drainage metagenome</name>
    <dbReference type="NCBI Taxonomy" id="410659"/>
    <lineage>
        <taxon>unclassified sequences</taxon>
        <taxon>metagenomes</taxon>
        <taxon>ecological metagenomes</taxon>
    </lineage>
</organism>
<name>E6QXB2_9ZZZZ</name>
<protein>
    <submittedName>
        <fullName evidence="1">Uncharacterized protein</fullName>
    </submittedName>
</protein>
<accession>E6QXB2</accession>
<dbReference type="AlphaFoldDB" id="E6QXB2"/>
<dbReference type="EMBL" id="CABR01000175">
    <property type="protein sequence ID" value="CBI11886.1"/>
    <property type="molecule type" value="Genomic_DNA"/>
</dbReference>
<proteinExistence type="predicted"/>
<comment type="caution">
    <text evidence="1">The sequence shown here is derived from an EMBL/GenBank/DDBJ whole genome shotgun (WGS) entry which is preliminary data.</text>
</comment>
<sequence length="75" mass="8454">MLYINRRPRLKQLVLVILTLFPALKRRLGQIAVSATAAQRGRSIVAAELAHPTPRARRIYAELKAAKANHDREGR</sequence>